<comment type="caution">
    <text evidence="1">The sequence shown here is derived from an EMBL/GenBank/DDBJ whole genome shotgun (WGS) entry which is preliminary data.</text>
</comment>
<gene>
    <name evidence="1" type="ORF">BV22DRAFT_1011746</name>
</gene>
<sequence length="301" mass="33183">MHAATTVNKIGPYHYVPTEWICALFVALYSISTLLHFCQSIKYRLWWLFPTAVFAGVMEILGWSARLWSSKSPHLLIPYEIQLVGTILAPTPLVAANFIILGKIIGRLGTRYSRLTPKWYTIIFCSFDVACLVVQAVGGAQAAFAVNKGQNPDNGGNIMLGGIVAQMVSIAVYVACAGEFFLRFFSDSPLRKVDKSTSMEKERDGEVVDRKMKFMIMGLLFDTTCIFIRSVYRTIELANGFAGPIISTQVYFNVLDGAMVTLAIFTLNFTHPGALLYPSRPTTSMSVSGGAEEEGRGERTS</sequence>
<evidence type="ECO:0000313" key="2">
    <source>
        <dbReference type="Proteomes" id="UP000790709"/>
    </source>
</evidence>
<dbReference type="EMBL" id="MU266407">
    <property type="protein sequence ID" value="KAH7925180.1"/>
    <property type="molecule type" value="Genomic_DNA"/>
</dbReference>
<accession>A0ACB8BH97</accession>
<proteinExistence type="predicted"/>
<protein>
    <submittedName>
        <fullName evidence="1">RTA1-domain-containing protein</fullName>
    </submittedName>
</protein>
<keyword evidence="2" id="KW-1185">Reference proteome</keyword>
<evidence type="ECO:0000313" key="1">
    <source>
        <dbReference type="EMBL" id="KAH7925180.1"/>
    </source>
</evidence>
<dbReference type="Proteomes" id="UP000790709">
    <property type="component" value="Unassembled WGS sequence"/>
</dbReference>
<name>A0ACB8BH97_9AGAM</name>
<reference evidence="1" key="1">
    <citation type="journal article" date="2021" name="New Phytol.">
        <title>Evolutionary innovations through gain and loss of genes in the ectomycorrhizal Boletales.</title>
        <authorList>
            <person name="Wu G."/>
            <person name="Miyauchi S."/>
            <person name="Morin E."/>
            <person name="Kuo A."/>
            <person name="Drula E."/>
            <person name="Varga T."/>
            <person name="Kohler A."/>
            <person name="Feng B."/>
            <person name="Cao Y."/>
            <person name="Lipzen A."/>
            <person name="Daum C."/>
            <person name="Hundley H."/>
            <person name="Pangilinan J."/>
            <person name="Johnson J."/>
            <person name="Barry K."/>
            <person name="LaButti K."/>
            <person name="Ng V."/>
            <person name="Ahrendt S."/>
            <person name="Min B."/>
            <person name="Choi I.G."/>
            <person name="Park H."/>
            <person name="Plett J.M."/>
            <person name="Magnuson J."/>
            <person name="Spatafora J.W."/>
            <person name="Nagy L.G."/>
            <person name="Henrissat B."/>
            <person name="Grigoriev I.V."/>
            <person name="Yang Z.L."/>
            <person name="Xu J."/>
            <person name="Martin F.M."/>
        </authorList>
    </citation>
    <scope>NUCLEOTIDE SEQUENCE</scope>
    <source>
        <strain evidence="1">KUC20120723A-06</strain>
    </source>
</reference>
<organism evidence="1 2">
    <name type="scientific">Leucogyrophana mollusca</name>
    <dbReference type="NCBI Taxonomy" id="85980"/>
    <lineage>
        <taxon>Eukaryota</taxon>
        <taxon>Fungi</taxon>
        <taxon>Dikarya</taxon>
        <taxon>Basidiomycota</taxon>
        <taxon>Agaricomycotina</taxon>
        <taxon>Agaricomycetes</taxon>
        <taxon>Agaricomycetidae</taxon>
        <taxon>Boletales</taxon>
        <taxon>Boletales incertae sedis</taxon>
        <taxon>Leucogyrophana</taxon>
    </lineage>
</organism>